<keyword evidence="1" id="KW-0732">Signal</keyword>
<feature type="signal peptide" evidence="1">
    <location>
        <begin position="1"/>
        <end position="21"/>
    </location>
</feature>
<dbReference type="AlphaFoldDB" id="A0A8J5JHG4"/>
<protein>
    <submittedName>
        <fullName evidence="2">Uncharacterized protein</fullName>
    </submittedName>
</protein>
<feature type="chain" id="PRO_5035281756" evidence="1">
    <location>
        <begin position="22"/>
        <end position="111"/>
    </location>
</feature>
<reference evidence="2" key="1">
    <citation type="journal article" date="2021" name="Sci. Adv.">
        <title>The American lobster genome reveals insights on longevity, neural, and immune adaptations.</title>
        <authorList>
            <person name="Polinski J.M."/>
            <person name="Zimin A.V."/>
            <person name="Clark K.F."/>
            <person name="Kohn A.B."/>
            <person name="Sadowski N."/>
            <person name="Timp W."/>
            <person name="Ptitsyn A."/>
            <person name="Khanna P."/>
            <person name="Romanova D.Y."/>
            <person name="Williams P."/>
            <person name="Greenwood S.J."/>
            <person name="Moroz L.L."/>
            <person name="Walt D.R."/>
            <person name="Bodnar A.G."/>
        </authorList>
    </citation>
    <scope>NUCLEOTIDE SEQUENCE</scope>
    <source>
        <strain evidence="2">GMGI-L3</strain>
    </source>
</reference>
<name>A0A8J5JHG4_HOMAM</name>
<proteinExistence type="predicted"/>
<evidence type="ECO:0000256" key="1">
    <source>
        <dbReference type="SAM" id="SignalP"/>
    </source>
</evidence>
<organism evidence="2 3">
    <name type="scientific">Homarus americanus</name>
    <name type="common">American lobster</name>
    <dbReference type="NCBI Taxonomy" id="6706"/>
    <lineage>
        <taxon>Eukaryota</taxon>
        <taxon>Metazoa</taxon>
        <taxon>Ecdysozoa</taxon>
        <taxon>Arthropoda</taxon>
        <taxon>Crustacea</taxon>
        <taxon>Multicrustacea</taxon>
        <taxon>Malacostraca</taxon>
        <taxon>Eumalacostraca</taxon>
        <taxon>Eucarida</taxon>
        <taxon>Decapoda</taxon>
        <taxon>Pleocyemata</taxon>
        <taxon>Astacidea</taxon>
        <taxon>Nephropoidea</taxon>
        <taxon>Nephropidae</taxon>
        <taxon>Homarus</taxon>
    </lineage>
</organism>
<sequence length="111" mass="12088">MGRVLLSVFLVTLCSWACVGAPQIGKPRARQIPVETFVDPRPEGNELLLDAQIGQLLRSAPSGAKLILTKPQLPPIIQRLADNATLIRPNIVDTFRCEGRVSRDGVFSLVS</sequence>
<comment type="caution">
    <text evidence="2">The sequence shown here is derived from an EMBL/GenBank/DDBJ whole genome shotgun (WGS) entry which is preliminary data.</text>
</comment>
<accession>A0A8J5JHG4</accession>
<dbReference type="EMBL" id="JAHLQT010036987">
    <property type="protein sequence ID" value="KAG7157740.1"/>
    <property type="molecule type" value="Genomic_DNA"/>
</dbReference>
<evidence type="ECO:0000313" key="2">
    <source>
        <dbReference type="EMBL" id="KAG7157740.1"/>
    </source>
</evidence>
<gene>
    <name evidence="2" type="ORF">Hamer_G018814</name>
</gene>
<dbReference type="Proteomes" id="UP000747542">
    <property type="component" value="Unassembled WGS sequence"/>
</dbReference>
<evidence type="ECO:0000313" key="3">
    <source>
        <dbReference type="Proteomes" id="UP000747542"/>
    </source>
</evidence>
<keyword evidence="3" id="KW-1185">Reference proteome</keyword>